<gene>
    <name evidence="1" type="ORF">PsorP6_005522</name>
</gene>
<proteinExistence type="predicted"/>
<dbReference type="Proteomes" id="UP001163321">
    <property type="component" value="Chromosome 4"/>
</dbReference>
<accession>A0ACC0W514</accession>
<comment type="caution">
    <text evidence="1">The sequence shown here is derived from an EMBL/GenBank/DDBJ whole genome shotgun (WGS) entry which is preliminary data.</text>
</comment>
<protein>
    <submittedName>
        <fullName evidence="1">Uncharacterized protein</fullName>
    </submittedName>
</protein>
<evidence type="ECO:0000313" key="1">
    <source>
        <dbReference type="EMBL" id="KAI9913038.1"/>
    </source>
</evidence>
<evidence type="ECO:0000313" key="2">
    <source>
        <dbReference type="Proteomes" id="UP001163321"/>
    </source>
</evidence>
<sequence length="778" mass="87693">MTPPIATSKAKATSKRPVPATALPVASQFNRLDARDLDTAMDLGLLLETLVVSPDAAAPEFGVAYEKQGGTRAAGCGSMVFPSQRALQERCKQFAMARGFQLFVAGSSTRPKGGGNVKYRCKRLHGQQFFDPSLPATKQHCPFYINGCGKEQRWKITRACFLHNHYKFIGWRAAATSKWTDPVAGPVVAAVAQCRHALLPASTSDGEESRRENEPQAPVPFPAPSSTTRAAPSHDHDDDDTGASGQPQRIKSQRNTTMSMKALCRMVKDEVNKYPASNVVLAKLDGKMIRRMLLGQGHTINHMMSSRIRRQLQEERITKVRTSFQQLRGYFNAVAQKNPTSFYRVETRDDGAFTRALFISNATRSAVAYCRKLLSLDHITYTKALPDSTTFGPLDGDENDDRICGVYLKACIKDFNDDVITIALALVTEENERNWEWFLHALQSTHEVTDWNEYTVIAGRSGGLEDAIRTVWSRASHHLCMRRVIEEDLVVTHKIPLTRATMQHIFDLARSDSQTEYDTLRQALGRTHEAVVAFLDTLERKRWVKYAFLEAYGRPTFNELTSDLSMASGSDKLLSQQEILSHTTWFGEEVVSSSHPLYTFQQYFQKLAAIFDERRQAAKMRPMRELVPRRDAQLQQILPGSQRCESIPCANGLYMVRYLGPTRLKIPDSWRHVNLTKWECTCQAWQDQAFPCLHAIHAAELDQRRIDSLYDVQHHSMAQLGKCYGSVFTPPTSAEASDTERDVSMKTPLDFFFSQDGSGRRKPGPRPKVRRRNKSSSE</sequence>
<organism evidence="1 2">
    <name type="scientific">Peronosclerospora sorghi</name>
    <dbReference type="NCBI Taxonomy" id="230839"/>
    <lineage>
        <taxon>Eukaryota</taxon>
        <taxon>Sar</taxon>
        <taxon>Stramenopiles</taxon>
        <taxon>Oomycota</taxon>
        <taxon>Peronosporomycetes</taxon>
        <taxon>Peronosporales</taxon>
        <taxon>Peronosporaceae</taxon>
        <taxon>Peronosclerospora</taxon>
    </lineage>
</organism>
<name>A0ACC0W514_9STRA</name>
<reference evidence="1 2" key="1">
    <citation type="journal article" date="2022" name="bioRxiv">
        <title>The genome of the oomycete Peronosclerospora sorghi, a cosmopolitan pathogen of maize and sorghum, is inflated with dispersed pseudogenes.</title>
        <authorList>
            <person name="Fletcher K."/>
            <person name="Martin F."/>
            <person name="Isakeit T."/>
            <person name="Cavanaugh K."/>
            <person name="Magill C."/>
            <person name="Michelmore R."/>
        </authorList>
    </citation>
    <scope>NUCLEOTIDE SEQUENCE [LARGE SCALE GENOMIC DNA]</scope>
    <source>
        <strain evidence="1">P6</strain>
    </source>
</reference>
<dbReference type="EMBL" id="CM047583">
    <property type="protein sequence ID" value="KAI9913038.1"/>
    <property type="molecule type" value="Genomic_DNA"/>
</dbReference>
<keyword evidence="2" id="KW-1185">Reference proteome</keyword>